<evidence type="ECO:0000259" key="3">
    <source>
        <dbReference type="Pfam" id="PF09314"/>
    </source>
</evidence>
<evidence type="ECO:0000256" key="1">
    <source>
        <dbReference type="ARBA" id="ARBA00022679"/>
    </source>
</evidence>
<keyword evidence="1 4" id="KW-0808">Transferase</keyword>
<evidence type="ECO:0000313" key="4">
    <source>
        <dbReference type="EMBL" id="PTU52358.1"/>
    </source>
</evidence>
<dbReference type="Proteomes" id="UP000244874">
    <property type="component" value="Unassembled WGS sequence"/>
</dbReference>
<gene>
    <name evidence="4" type="ORF">DBB42_10275</name>
</gene>
<feature type="domain" description="DUF1972" evidence="3">
    <location>
        <begin position="5"/>
        <end position="173"/>
    </location>
</feature>
<evidence type="ECO:0000313" key="5">
    <source>
        <dbReference type="Proteomes" id="UP000244874"/>
    </source>
</evidence>
<dbReference type="PANTHER" id="PTHR46401">
    <property type="entry name" value="GLYCOSYLTRANSFERASE WBBK-RELATED"/>
    <property type="match status" value="1"/>
</dbReference>
<dbReference type="AlphaFoldDB" id="A0A2R7UJU2"/>
<dbReference type="SUPFAM" id="SSF53756">
    <property type="entry name" value="UDP-Glycosyltransferase/glycogen phosphorylase"/>
    <property type="match status" value="1"/>
</dbReference>
<dbReference type="PANTHER" id="PTHR46401:SF2">
    <property type="entry name" value="GLYCOSYLTRANSFERASE WBBK-RELATED"/>
    <property type="match status" value="1"/>
</dbReference>
<sequence>MTYKIAVIGTVGLPAQYGGWETLTEQLVRNLPGDCELTVYCSAPHYPQRPKFFERARLVYLNLKANGVQSIPYDVLSMLHAYRKHDLMLILGVSGCIALPFMRLLTRKPIVVNIDGYEWKRAKWSNFARWFLKLSEAVAVRFAHAVITDNKVLQEYVTSEYNKPSELIAYGGDQARAGEPGEQARQAYSFLNASYAFTVCRIEPENNIHVILEAFAGSGMPLAIIGNWNHSEYGVQLRKQYEGVSNIHLLDPIYDVEQLSPLRSNATVYLHGHSAGGTNPSLVEAMWLGLPVVAFDVSFNRATTEDQALYFADSSSLRNHAQALFADEDARAQLSARLHEIANRRYRWSVVAEQYRSVFTRLLGRAGRG</sequence>
<comment type="caution">
    <text evidence="4">The sequence shown here is derived from an EMBL/GenBank/DDBJ whole genome shotgun (WGS) entry which is preliminary data.</text>
</comment>
<proteinExistence type="predicted"/>
<dbReference type="RefSeq" id="WP_108480540.1">
    <property type="nucleotide sequence ID" value="NZ_QANO01000102.1"/>
</dbReference>
<dbReference type="GO" id="GO:0016757">
    <property type="term" value="F:glycosyltransferase activity"/>
    <property type="evidence" value="ECO:0007669"/>
    <property type="project" value="InterPro"/>
</dbReference>
<dbReference type="InterPro" id="IPR001296">
    <property type="entry name" value="Glyco_trans_1"/>
</dbReference>
<protein>
    <submittedName>
        <fullName evidence="4">Glycosyl transferase</fullName>
    </submittedName>
</protein>
<reference evidence="4 5" key="1">
    <citation type="submission" date="2018-04" db="EMBL/GenBank/DDBJ databases">
        <authorList>
            <person name="Go L.Y."/>
            <person name="Mitchell J.A."/>
        </authorList>
    </citation>
    <scope>NUCLEOTIDE SEQUENCE [LARGE SCALE GENOMIC DNA]</scope>
    <source>
        <strain evidence="4 5">KCJK7865</strain>
    </source>
</reference>
<dbReference type="Gene3D" id="3.40.50.2000">
    <property type="entry name" value="Glycogen Phosphorylase B"/>
    <property type="match status" value="2"/>
</dbReference>
<name>A0A2R7UJU2_PSEDL</name>
<evidence type="ECO:0000259" key="2">
    <source>
        <dbReference type="Pfam" id="PF00534"/>
    </source>
</evidence>
<dbReference type="Pfam" id="PF00534">
    <property type="entry name" value="Glycos_transf_1"/>
    <property type="match status" value="1"/>
</dbReference>
<organism evidence="4 5">
    <name type="scientific">Pseudomonas plecoglossicida</name>
    <dbReference type="NCBI Taxonomy" id="70775"/>
    <lineage>
        <taxon>Bacteria</taxon>
        <taxon>Pseudomonadati</taxon>
        <taxon>Pseudomonadota</taxon>
        <taxon>Gammaproteobacteria</taxon>
        <taxon>Pseudomonadales</taxon>
        <taxon>Pseudomonadaceae</taxon>
        <taxon>Pseudomonas</taxon>
    </lineage>
</organism>
<dbReference type="Pfam" id="PF09314">
    <property type="entry name" value="DUF1972"/>
    <property type="match status" value="1"/>
</dbReference>
<dbReference type="InterPro" id="IPR015393">
    <property type="entry name" value="DUF1972"/>
</dbReference>
<feature type="domain" description="Glycosyl transferase family 1" evidence="2">
    <location>
        <begin position="193"/>
        <end position="335"/>
    </location>
</feature>
<dbReference type="EMBL" id="QANO01000102">
    <property type="protein sequence ID" value="PTU52358.1"/>
    <property type="molecule type" value="Genomic_DNA"/>
</dbReference>
<accession>A0A2R7UJU2</accession>